<evidence type="ECO:0000256" key="9">
    <source>
        <dbReference type="ARBA" id="ARBA00022833"/>
    </source>
</evidence>
<comment type="catalytic activity">
    <reaction evidence="1">
        <text>Hydrolyzes the link between N-acetylmuramoyl residues and L-amino acid residues in certain cell-wall glycopeptides.</text>
        <dbReference type="EC" id="3.5.1.28"/>
    </reaction>
</comment>
<dbReference type="InterPro" id="IPR002502">
    <property type="entry name" value="Amidase_domain"/>
</dbReference>
<evidence type="ECO:0000256" key="6">
    <source>
        <dbReference type="ARBA" id="ARBA00022490"/>
    </source>
</evidence>
<dbReference type="AlphaFoldDB" id="J5K7I4"/>
<dbReference type="Proteomes" id="UP000010305">
    <property type="component" value="Unassembled WGS sequence"/>
</dbReference>
<comment type="cofactor">
    <cofactor evidence="2">
        <name>Zn(2+)</name>
        <dbReference type="ChEBI" id="CHEBI:29105"/>
    </cofactor>
</comment>
<dbReference type="PANTHER" id="PTHR30417">
    <property type="entry name" value="N-ACETYLMURAMOYL-L-ALANINE AMIDASE AMID"/>
    <property type="match status" value="1"/>
</dbReference>
<organism evidence="14 15">
    <name type="scientific">SAR86 cluster bacterium SAR86A</name>
    <dbReference type="NCBI Taxonomy" id="1123866"/>
    <lineage>
        <taxon>Bacteria</taxon>
        <taxon>Pseudomonadati</taxon>
        <taxon>Pseudomonadota</taxon>
        <taxon>Gammaproteobacteria</taxon>
        <taxon>SAR86 cluster</taxon>
    </lineage>
</organism>
<evidence type="ECO:0000256" key="7">
    <source>
        <dbReference type="ARBA" id="ARBA00022723"/>
    </source>
</evidence>
<dbReference type="NCBIfam" id="NF008758">
    <property type="entry name" value="PRK11789.1"/>
    <property type="match status" value="1"/>
</dbReference>
<dbReference type="HOGENOM" id="CLU_049290_1_0_6"/>
<reference evidence="14 15" key="1">
    <citation type="journal article" date="2012" name="ISME J.">
        <title>Genomic insights to SAR86, an abundant and uncultivated marine bacterial lineage.</title>
        <authorList>
            <person name="Dupont C.L."/>
            <person name="Rusch D.B."/>
            <person name="Yooseph S."/>
            <person name="Lombardo M.J."/>
            <person name="Richter R.A."/>
            <person name="Valas R."/>
            <person name="Novotny M."/>
            <person name="Yee-Greenbaum J."/>
            <person name="Selengut J.D."/>
            <person name="Haft D.H."/>
            <person name="Halpern A.L."/>
            <person name="Lasken R.S."/>
            <person name="Nealson K."/>
            <person name="Friedman R."/>
            <person name="Venter J.C."/>
        </authorList>
    </citation>
    <scope>NUCLEOTIDE SEQUENCE [LARGE SCALE GENOMIC DNA]</scope>
</reference>
<evidence type="ECO:0000313" key="14">
    <source>
        <dbReference type="EMBL" id="EJP71768.1"/>
    </source>
</evidence>
<keyword evidence="10" id="KW-0961">Cell wall biogenesis/degradation</keyword>
<dbReference type="GO" id="GO:0046872">
    <property type="term" value="F:metal ion binding"/>
    <property type="evidence" value="ECO:0007669"/>
    <property type="project" value="UniProtKB-KW"/>
</dbReference>
<comment type="similarity">
    <text evidence="4">Belongs to the N-acetylmuramoyl-L-alanine amidase 2 family.</text>
</comment>
<dbReference type="Gene3D" id="3.40.80.10">
    <property type="entry name" value="Peptidoglycan recognition protein-like"/>
    <property type="match status" value="1"/>
</dbReference>
<dbReference type="STRING" id="1123866.NT01SARS_0245"/>
<evidence type="ECO:0000256" key="11">
    <source>
        <dbReference type="ARBA" id="ARBA00039257"/>
    </source>
</evidence>
<comment type="subcellular location">
    <subcellularLocation>
        <location evidence="3">Cytoplasm</location>
    </subcellularLocation>
</comment>
<evidence type="ECO:0000256" key="3">
    <source>
        <dbReference type="ARBA" id="ARBA00004496"/>
    </source>
</evidence>
<evidence type="ECO:0000256" key="2">
    <source>
        <dbReference type="ARBA" id="ARBA00001947"/>
    </source>
</evidence>
<evidence type="ECO:0000256" key="10">
    <source>
        <dbReference type="ARBA" id="ARBA00023316"/>
    </source>
</evidence>
<dbReference type="GO" id="GO:0009254">
    <property type="term" value="P:peptidoglycan turnover"/>
    <property type="evidence" value="ECO:0007669"/>
    <property type="project" value="TreeGrafter"/>
</dbReference>
<evidence type="ECO:0000256" key="8">
    <source>
        <dbReference type="ARBA" id="ARBA00022801"/>
    </source>
</evidence>
<dbReference type="PANTHER" id="PTHR30417:SF4">
    <property type="entry name" value="1,6-ANHYDRO-N-ACETYLMURAMYL-L-ALANINE AMIDASE AMPD"/>
    <property type="match status" value="1"/>
</dbReference>
<evidence type="ECO:0000259" key="13">
    <source>
        <dbReference type="SMART" id="SM00644"/>
    </source>
</evidence>
<dbReference type="GO" id="GO:0008745">
    <property type="term" value="F:N-acetylmuramoyl-L-alanine amidase activity"/>
    <property type="evidence" value="ECO:0007669"/>
    <property type="project" value="UniProtKB-EC"/>
</dbReference>
<dbReference type="Pfam" id="PF01510">
    <property type="entry name" value="Amidase_2"/>
    <property type="match status" value="1"/>
</dbReference>
<dbReference type="InterPro" id="IPR036505">
    <property type="entry name" value="Amidase/PGRP_sf"/>
</dbReference>
<evidence type="ECO:0000256" key="4">
    <source>
        <dbReference type="ARBA" id="ARBA00007553"/>
    </source>
</evidence>
<accession>J5K7I4</accession>
<keyword evidence="8" id="KW-0378">Hydrolase</keyword>
<keyword evidence="7" id="KW-0479">Metal-binding</keyword>
<dbReference type="SUPFAM" id="SSF55846">
    <property type="entry name" value="N-acetylmuramoyl-L-alanine amidase-like"/>
    <property type="match status" value="1"/>
</dbReference>
<evidence type="ECO:0000256" key="1">
    <source>
        <dbReference type="ARBA" id="ARBA00001561"/>
    </source>
</evidence>
<dbReference type="GO" id="GO:0071555">
    <property type="term" value="P:cell wall organization"/>
    <property type="evidence" value="ECO:0007669"/>
    <property type="project" value="UniProtKB-KW"/>
</dbReference>
<evidence type="ECO:0000313" key="15">
    <source>
        <dbReference type="Proteomes" id="UP000010305"/>
    </source>
</evidence>
<proteinExistence type="inferred from homology"/>
<dbReference type="SMART" id="SM00644">
    <property type="entry name" value="Ami_2"/>
    <property type="match status" value="1"/>
</dbReference>
<dbReference type="GO" id="GO:0005737">
    <property type="term" value="C:cytoplasm"/>
    <property type="evidence" value="ECO:0007669"/>
    <property type="project" value="UniProtKB-SubCell"/>
</dbReference>
<dbReference type="GO" id="GO:0009253">
    <property type="term" value="P:peptidoglycan catabolic process"/>
    <property type="evidence" value="ECO:0007669"/>
    <property type="project" value="InterPro"/>
</dbReference>
<feature type="domain" description="N-acetylmuramoyl-L-alanine amidase" evidence="13">
    <location>
        <begin position="16"/>
        <end position="167"/>
    </location>
</feature>
<dbReference type="CDD" id="cd06583">
    <property type="entry name" value="PGRP"/>
    <property type="match status" value="1"/>
</dbReference>
<gene>
    <name evidence="14" type="primary">ampD</name>
    <name evidence="14" type="ORF">NT01SARS_0245</name>
</gene>
<keyword evidence="6" id="KW-0963">Cytoplasm</keyword>
<dbReference type="EMBL" id="JH611156">
    <property type="protein sequence ID" value="EJP71768.1"/>
    <property type="molecule type" value="Genomic_DNA"/>
</dbReference>
<evidence type="ECO:0000256" key="5">
    <source>
        <dbReference type="ARBA" id="ARBA00011901"/>
    </source>
</evidence>
<dbReference type="InterPro" id="IPR051206">
    <property type="entry name" value="NAMLAA_amidase_2"/>
</dbReference>
<dbReference type="EC" id="3.5.1.28" evidence="5"/>
<sequence>MEIENHIFKESNYVKSPNFNNRPNSSDIRLIVIHCISLPPNNYGGDYVKDFFLNKLEHSEDEYFEGIKDLKVSCHLFINRTGELLQFVPFDKRAWHAGESAYKGEVNCNDYSIGIELEGNEIDPYTDEQYISLIKVTRELINFYPKVNSQNIVGHSDIAPDRKTDPGKSFDWNRYLSNL</sequence>
<protein>
    <recommendedName>
        <fullName evidence="11">1,6-anhydro-N-acetylmuramyl-L-alanine amidase AmpD</fullName>
        <ecNumber evidence="5">3.5.1.28</ecNumber>
    </recommendedName>
    <alternativeName>
        <fullName evidence="12">N-acetylmuramoyl-L-alanine amidase</fullName>
    </alternativeName>
</protein>
<name>J5K7I4_9GAMM</name>
<evidence type="ECO:0000256" key="12">
    <source>
        <dbReference type="ARBA" id="ARBA00042615"/>
    </source>
</evidence>
<keyword evidence="9" id="KW-0862">Zinc</keyword>